<keyword evidence="2" id="KW-1185">Reference proteome</keyword>
<gene>
    <name evidence="1" type="ORF">VNO77_21702</name>
</gene>
<proteinExistence type="predicted"/>
<accession>A0AAN9QDU9</accession>
<protein>
    <submittedName>
        <fullName evidence="1">Uncharacterized protein</fullName>
    </submittedName>
</protein>
<reference evidence="1 2" key="1">
    <citation type="submission" date="2024-01" db="EMBL/GenBank/DDBJ databases">
        <title>The genomes of 5 underutilized Papilionoideae crops provide insights into root nodulation and disease resistanc.</title>
        <authorList>
            <person name="Jiang F."/>
        </authorList>
    </citation>
    <scope>NUCLEOTIDE SEQUENCE [LARGE SCALE GENOMIC DNA]</scope>
    <source>
        <strain evidence="1">LVBAO_FW01</strain>
        <tissue evidence="1">Leaves</tissue>
    </source>
</reference>
<dbReference type="Proteomes" id="UP001367508">
    <property type="component" value="Unassembled WGS sequence"/>
</dbReference>
<evidence type="ECO:0000313" key="1">
    <source>
        <dbReference type="EMBL" id="KAK7327618.1"/>
    </source>
</evidence>
<evidence type="ECO:0000313" key="2">
    <source>
        <dbReference type="Proteomes" id="UP001367508"/>
    </source>
</evidence>
<comment type="caution">
    <text evidence="1">The sequence shown here is derived from an EMBL/GenBank/DDBJ whole genome shotgun (WGS) entry which is preliminary data.</text>
</comment>
<sequence length="95" mass="10706">MRTNQRMLKSNSLVTTMWPPKASTSEGTFLKHFLYKGLGHLKQIVDRGNDLFICQKPPILASCCILDLPLHVESYCLISRFTCGDGFLNLLPLHA</sequence>
<organism evidence="1 2">
    <name type="scientific">Canavalia gladiata</name>
    <name type="common">Sword bean</name>
    <name type="synonym">Dolichos gladiatus</name>
    <dbReference type="NCBI Taxonomy" id="3824"/>
    <lineage>
        <taxon>Eukaryota</taxon>
        <taxon>Viridiplantae</taxon>
        <taxon>Streptophyta</taxon>
        <taxon>Embryophyta</taxon>
        <taxon>Tracheophyta</taxon>
        <taxon>Spermatophyta</taxon>
        <taxon>Magnoliopsida</taxon>
        <taxon>eudicotyledons</taxon>
        <taxon>Gunneridae</taxon>
        <taxon>Pentapetalae</taxon>
        <taxon>rosids</taxon>
        <taxon>fabids</taxon>
        <taxon>Fabales</taxon>
        <taxon>Fabaceae</taxon>
        <taxon>Papilionoideae</taxon>
        <taxon>50 kb inversion clade</taxon>
        <taxon>NPAAA clade</taxon>
        <taxon>indigoferoid/millettioid clade</taxon>
        <taxon>Phaseoleae</taxon>
        <taxon>Canavalia</taxon>
    </lineage>
</organism>
<name>A0AAN9QDU9_CANGL</name>
<dbReference type="AlphaFoldDB" id="A0AAN9QDU9"/>
<dbReference type="EMBL" id="JAYMYQ010000005">
    <property type="protein sequence ID" value="KAK7327618.1"/>
    <property type="molecule type" value="Genomic_DNA"/>
</dbReference>